<evidence type="ECO:0000256" key="2">
    <source>
        <dbReference type="SAM" id="Phobius"/>
    </source>
</evidence>
<comment type="caution">
    <text evidence="3">The sequence shown here is derived from an EMBL/GenBank/DDBJ whole genome shotgun (WGS) entry which is preliminary data.</text>
</comment>
<keyword evidence="2" id="KW-0472">Membrane</keyword>
<keyword evidence="4" id="KW-1185">Reference proteome</keyword>
<organism evidence="3 4">
    <name type="scientific">Actinoallomurus liliacearum</name>
    <dbReference type="NCBI Taxonomy" id="1080073"/>
    <lineage>
        <taxon>Bacteria</taxon>
        <taxon>Bacillati</taxon>
        <taxon>Actinomycetota</taxon>
        <taxon>Actinomycetes</taxon>
        <taxon>Streptosporangiales</taxon>
        <taxon>Thermomonosporaceae</taxon>
        <taxon>Actinoallomurus</taxon>
    </lineage>
</organism>
<evidence type="ECO:0008006" key="5">
    <source>
        <dbReference type="Google" id="ProtNLM"/>
    </source>
</evidence>
<name>A0ABP8TN19_9ACTN</name>
<sequence>MSDDLDALLRDHYRRAAEGVRPDPELIDRFRNTARPARAVPGWPRLLLAAAAVAAIALVAWGLLRPDHRAEPSDHSVPIAPPSATTVVTPSPEPSVRTARPRQRTTKPERRTPSARPTPTPRPTRTAAGTPSPSSTTTPSSTPRPTGR</sequence>
<dbReference type="RefSeq" id="WP_345359729.1">
    <property type="nucleotide sequence ID" value="NZ_BAABHJ010000020.1"/>
</dbReference>
<protein>
    <recommendedName>
        <fullName evidence="5">DUF3040 domain-containing protein</fullName>
    </recommendedName>
</protein>
<dbReference type="EMBL" id="BAABHJ010000020">
    <property type="protein sequence ID" value="GAA4612234.1"/>
    <property type="molecule type" value="Genomic_DNA"/>
</dbReference>
<gene>
    <name evidence="3" type="ORF">GCM10023195_52280</name>
</gene>
<feature type="compositionally biased region" description="Low complexity" evidence="1">
    <location>
        <begin position="82"/>
        <end position="96"/>
    </location>
</feature>
<feature type="region of interest" description="Disordered" evidence="1">
    <location>
        <begin position="68"/>
        <end position="148"/>
    </location>
</feature>
<dbReference type="Proteomes" id="UP001500212">
    <property type="component" value="Unassembled WGS sequence"/>
</dbReference>
<evidence type="ECO:0000313" key="4">
    <source>
        <dbReference type="Proteomes" id="UP001500212"/>
    </source>
</evidence>
<keyword evidence="2" id="KW-0812">Transmembrane</keyword>
<proteinExistence type="predicted"/>
<evidence type="ECO:0000256" key="1">
    <source>
        <dbReference type="SAM" id="MobiDB-lite"/>
    </source>
</evidence>
<feature type="compositionally biased region" description="Low complexity" evidence="1">
    <location>
        <begin position="123"/>
        <end position="148"/>
    </location>
</feature>
<keyword evidence="2" id="KW-1133">Transmembrane helix</keyword>
<accession>A0ABP8TN19</accession>
<feature type="transmembrane region" description="Helical" evidence="2">
    <location>
        <begin position="46"/>
        <end position="64"/>
    </location>
</feature>
<reference evidence="4" key="1">
    <citation type="journal article" date="2019" name="Int. J. Syst. Evol. Microbiol.">
        <title>The Global Catalogue of Microorganisms (GCM) 10K type strain sequencing project: providing services to taxonomists for standard genome sequencing and annotation.</title>
        <authorList>
            <consortium name="The Broad Institute Genomics Platform"/>
            <consortium name="The Broad Institute Genome Sequencing Center for Infectious Disease"/>
            <person name="Wu L."/>
            <person name="Ma J."/>
        </authorList>
    </citation>
    <scope>NUCLEOTIDE SEQUENCE [LARGE SCALE GENOMIC DNA]</scope>
    <source>
        <strain evidence="4">JCM 17938</strain>
    </source>
</reference>
<evidence type="ECO:0000313" key="3">
    <source>
        <dbReference type="EMBL" id="GAA4612234.1"/>
    </source>
</evidence>